<evidence type="ECO:0000256" key="4">
    <source>
        <dbReference type="PROSITE-ProRule" id="PRU00094"/>
    </source>
</evidence>
<dbReference type="PROSITE" id="PS50112">
    <property type="entry name" value="PAS"/>
    <property type="match status" value="1"/>
</dbReference>
<proteinExistence type="predicted"/>
<dbReference type="InParanoid" id="A0A1Y1UIM9"/>
<evidence type="ECO:0000259" key="8">
    <source>
        <dbReference type="PROSITE" id="PS50114"/>
    </source>
</evidence>
<evidence type="ECO:0000259" key="7">
    <source>
        <dbReference type="PROSITE" id="PS50112"/>
    </source>
</evidence>
<protein>
    <recommendedName>
        <fullName evidence="11">GATA-type domain-containing protein</fullName>
    </recommendedName>
</protein>
<accession>A0A1Y1UIM9</accession>
<dbReference type="PROSITE" id="PS50114">
    <property type="entry name" value="GATA_ZN_FINGER_2"/>
    <property type="match status" value="1"/>
</dbReference>
<feature type="domain" description="PAS" evidence="7">
    <location>
        <begin position="62"/>
        <end position="118"/>
    </location>
</feature>
<evidence type="ECO:0000313" key="10">
    <source>
        <dbReference type="Proteomes" id="UP000193218"/>
    </source>
</evidence>
<evidence type="ECO:0000256" key="2">
    <source>
        <dbReference type="ARBA" id="ARBA00022771"/>
    </source>
</evidence>
<feature type="compositionally biased region" description="Polar residues" evidence="6">
    <location>
        <begin position="121"/>
        <end position="138"/>
    </location>
</feature>
<dbReference type="NCBIfam" id="TIGR00229">
    <property type="entry name" value="sensory_box"/>
    <property type="match status" value="1"/>
</dbReference>
<evidence type="ECO:0000256" key="5">
    <source>
        <dbReference type="SAM" id="Coils"/>
    </source>
</evidence>
<dbReference type="EMBL" id="NBSH01000005">
    <property type="protein sequence ID" value="ORX37908.1"/>
    <property type="molecule type" value="Genomic_DNA"/>
</dbReference>
<dbReference type="Gene3D" id="3.30.50.10">
    <property type="entry name" value="Erythroid Transcription Factor GATA-1, subunit A"/>
    <property type="match status" value="1"/>
</dbReference>
<dbReference type="CDD" id="cd00202">
    <property type="entry name" value="ZnF_GATA"/>
    <property type="match status" value="1"/>
</dbReference>
<keyword evidence="5" id="KW-0175">Coiled coil</keyword>
<dbReference type="GO" id="GO:0043565">
    <property type="term" value="F:sequence-specific DNA binding"/>
    <property type="evidence" value="ECO:0007669"/>
    <property type="project" value="InterPro"/>
</dbReference>
<name>A0A1Y1UIM9_9TREE</name>
<dbReference type="InterPro" id="IPR051140">
    <property type="entry name" value="GATA_TF"/>
</dbReference>
<dbReference type="GeneID" id="33557431"/>
<keyword evidence="2 4" id="KW-0863">Zinc-finger</keyword>
<dbReference type="OrthoDB" id="2162994at2759"/>
<dbReference type="PANTHER" id="PTHR45658">
    <property type="entry name" value="GATA TRANSCRIPTION FACTOR"/>
    <property type="match status" value="1"/>
</dbReference>
<feature type="region of interest" description="Disordered" evidence="6">
    <location>
        <begin position="118"/>
        <end position="147"/>
    </location>
</feature>
<dbReference type="InterPro" id="IPR013088">
    <property type="entry name" value="Znf_NHR/GATA"/>
</dbReference>
<reference evidence="9 10" key="1">
    <citation type="submission" date="2017-03" db="EMBL/GenBank/DDBJ databases">
        <title>Widespread Adenine N6-methylation of Active Genes in Fungi.</title>
        <authorList>
            <consortium name="DOE Joint Genome Institute"/>
            <person name="Mondo S.J."/>
            <person name="Dannebaum R.O."/>
            <person name="Kuo R.C."/>
            <person name="Louie K.B."/>
            <person name="Bewick A.J."/>
            <person name="Labutti K."/>
            <person name="Haridas S."/>
            <person name="Kuo A."/>
            <person name="Salamov A."/>
            <person name="Ahrendt S.R."/>
            <person name="Lau R."/>
            <person name="Bowen B.P."/>
            <person name="Lipzen A."/>
            <person name="Sullivan W."/>
            <person name="Andreopoulos W.B."/>
            <person name="Clum A."/>
            <person name="Lindquist E."/>
            <person name="Daum C."/>
            <person name="Northen T.R."/>
            <person name="Ramamoorthy G."/>
            <person name="Schmitz R.J."/>
            <person name="Gryganskyi A."/>
            <person name="Culley D."/>
            <person name="Magnuson J."/>
            <person name="James T.Y."/>
            <person name="O'Malley M.A."/>
            <person name="Stajich J.E."/>
            <person name="Spatafora J.W."/>
            <person name="Visel A."/>
            <person name="Grigoriev I.V."/>
        </authorList>
    </citation>
    <scope>NUCLEOTIDE SEQUENCE [LARGE SCALE GENOMIC DNA]</scope>
    <source>
        <strain evidence="9 10">NRRL Y-17943</strain>
    </source>
</reference>
<dbReference type="Gene3D" id="3.30.450.20">
    <property type="entry name" value="PAS domain"/>
    <property type="match status" value="1"/>
</dbReference>
<dbReference type="Proteomes" id="UP000193218">
    <property type="component" value="Unassembled WGS sequence"/>
</dbReference>
<feature type="compositionally biased region" description="Low complexity" evidence="6">
    <location>
        <begin position="311"/>
        <end position="320"/>
    </location>
</feature>
<dbReference type="PROSITE" id="PS00344">
    <property type="entry name" value="GATA_ZN_FINGER_1"/>
    <property type="match status" value="1"/>
</dbReference>
<dbReference type="CDD" id="cd00130">
    <property type="entry name" value="PAS"/>
    <property type="match status" value="1"/>
</dbReference>
<dbReference type="InterPro" id="IPR000679">
    <property type="entry name" value="Znf_GATA"/>
</dbReference>
<keyword evidence="10" id="KW-1185">Reference proteome</keyword>
<evidence type="ECO:0000256" key="1">
    <source>
        <dbReference type="ARBA" id="ARBA00022723"/>
    </source>
</evidence>
<dbReference type="GO" id="GO:0008270">
    <property type="term" value="F:zinc ion binding"/>
    <property type="evidence" value="ECO:0007669"/>
    <property type="project" value="UniProtKB-KW"/>
</dbReference>
<dbReference type="PANTHER" id="PTHR45658:SF18">
    <property type="entry name" value="PROTEIN GAT2"/>
    <property type="match status" value="1"/>
</dbReference>
<evidence type="ECO:0000313" key="9">
    <source>
        <dbReference type="EMBL" id="ORX37908.1"/>
    </source>
</evidence>
<feature type="region of interest" description="Disordered" evidence="6">
    <location>
        <begin position="272"/>
        <end position="364"/>
    </location>
</feature>
<dbReference type="AlphaFoldDB" id="A0A1Y1UIM9"/>
<evidence type="ECO:0008006" key="11">
    <source>
        <dbReference type="Google" id="ProtNLM"/>
    </source>
</evidence>
<dbReference type="InterPro" id="IPR035965">
    <property type="entry name" value="PAS-like_dom_sf"/>
</dbReference>
<dbReference type="InterPro" id="IPR000014">
    <property type="entry name" value="PAS"/>
</dbReference>
<dbReference type="STRING" id="4999.A0A1Y1UIM9"/>
<feature type="domain" description="GATA-type" evidence="8">
    <location>
        <begin position="373"/>
        <end position="418"/>
    </location>
</feature>
<gene>
    <name evidence="9" type="ORF">BD324DRAFT_623763</name>
</gene>
<dbReference type="SUPFAM" id="SSF55785">
    <property type="entry name" value="PYP-like sensor domain (PAS domain)"/>
    <property type="match status" value="1"/>
</dbReference>
<comment type="caution">
    <text evidence="9">The sequence shown here is derived from an EMBL/GenBank/DDBJ whole genome shotgun (WGS) entry which is preliminary data.</text>
</comment>
<feature type="coiled-coil region" evidence="5">
    <location>
        <begin position="245"/>
        <end position="272"/>
    </location>
</feature>
<dbReference type="RefSeq" id="XP_021871895.1">
    <property type="nucleotide sequence ID" value="XM_022015622.1"/>
</dbReference>
<dbReference type="GO" id="GO:0006355">
    <property type="term" value="P:regulation of DNA-templated transcription"/>
    <property type="evidence" value="ECO:0007669"/>
    <property type="project" value="InterPro"/>
</dbReference>
<sequence length="418" mass="44845">MSLLASTINGAGYVLTNGEDKDVGNGFEFTRRKRWPQLLMQELVGSALFCIKPVVKPSTSGDAGGVQYTWKIMFVSPSVEEMIGQSPAALEGKDFLEIVHSPDRPQLKKFFVHLLAPNPSPQNSDSSTTTMTSLNTPSGPALPIGTSTKSETTFIRVETVPNTSKKASSKDSVPKKPGQVVWEVRAHATGVENPGEIEERTMQLGTGMNGTVSQVEGKNGVDLKGKAIWVMGRSTAEPTGESDGNAQSLDAFLELKLENEKLREELRELQQEYGEDDMPIPSYLDASPSRPSANLQTPSSSASDDEDDSSLDSSSPSSPDYANATKPSVAGKVGRPPKDPAAREKKKAKKAANAQTARVQATGVEGGEGMHVCVTCGRTDSPEWRKGPLGPKTLCNACGLRWAKRNSSAPTRKERKAK</sequence>
<dbReference type="SMART" id="SM00401">
    <property type="entry name" value="ZnF_GATA"/>
    <property type="match status" value="1"/>
</dbReference>
<evidence type="ECO:0000256" key="3">
    <source>
        <dbReference type="ARBA" id="ARBA00022833"/>
    </source>
</evidence>
<organism evidence="9 10">
    <name type="scientific">Kockovaella imperatae</name>
    <dbReference type="NCBI Taxonomy" id="4999"/>
    <lineage>
        <taxon>Eukaryota</taxon>
        <taxon>Fungi</taxon>
        <taxon>Dikarya</taxon>
        <taxon>Basidiomycota</taxon>
        <taxon>Agaricomycotina</taxon>
        <taxon>Tremellomycetes</taxon>
        <taxon>Tremellales</taxon>
        <taxon>Cuniculitremaceae</taxon>
        <taxon>Kockovaella</taxon>
    </lineage>
</organism>
<keyword evidence="3" id="KW-0862">Zinc</keyword>
<dbReference type="Pfam" id="PF00320">
    <property type="entry name" value="GATA"/>
    <property type="match status" value="1"/>
</dbReference>
<keyword evidence="1" id="KW-0479">Metal-binding</keyword>
<dbReference type="SUPFAM" id="SSF57716">
    <property type="entry name" value="Glucocorticoid receptor-like (DNA-binding domain)"/>
    <property type="match status" value="1"/>
</dbReference>
<evidence type="ECO:0000256" key="6">
    <source>
        <dbReference type="SAM" id="MobiDB-lite"/>
    </source>
</evidence>